<dbReference type="OrthoDB" id="292760at2"/>
<feature type="domain" description="Methyltransferase FkbM" evidence="1">
    <location>
        <begin position="88"/>
        <end position="253"/>
    </location>
</feature>
<comment type="caution">
    <text evidence="2">The sequence shown here is derived from an EMBL/GenBank/DDBJ whole genome shotgun (WGS) entry which is preliminary data.</text>
</comment>
<dbReference type="AlphaFoldDB" id="A0A418V3D8"/>
<keyword evidence="2" id="KW-0808">Transferase</keyword>
<dbReference type="GO" id="GO:0032259">
    <property type="term" value="P:methylation"/>
    <property type="evidence" value="ECO:0007669"/>
    <property type="project" value="UniProtKB-KW"/>
</dbReference>
<dbReference type="Gene3D" id="3.40.50.150">
    <property type="entry name" value="Vaccinia Virus protein VP39"/>
    <property type="match status" value="1"/>
</dbReference>
<evidence type="ECO:0000313" key="2">
    <source>
        <dbReference type="EMBL" id="RJF70554.1"/>
    </source>
</evidence>
<dbReference type="Proteomes" id="UP000285523">
    <property type="component" value="Unassembled WGS sequence"/>
</dbReference>
<dbReference type="PANTHER" id="PTHR36973">
    <property type="entry name" value="SLL1456 PROTEIN-RELATED"/>
    <property type="match status" value="1"/>
</dbReference>
<dbReference type="InterPro" id="IPR053188">
    <property type="entry name" value="FkbM_Methyltransferase"/>
</dbReference>
<name>A0A418V3D8_RHOPL</name>
<organism evidence="2 3">
    <name type="scientific">Rhodopseudomonas palustris</name>
    <dbReference type="NCBI Taxonomy" id="1076"/>
    <lineage>
        <taxon>Bacteria</taxon>
        <taxon>Pseudomonadati</taxon>
        <taxon>Pseudomonadota</taxon>
        <taxon>Alphaproteobacteria</taxon>
        <taxon>Hyphomicrobiales</taxon>
        <taxon>Nitrobacteraceae</taxon>
        <taxon>Rhodopseudomonas</taxon>
    </lineage>
</organism>
<dbReference type="Pfam" id="PF05050">
    <property type="entry name" value="Methyltransf_21"/>
    <property type="match status" value="1"/>
</dbReference>
<proteinExistence type="predicted"/>
<keyword evidence="2" id="KW-0489">Methyltransferase</keyword>
<gene>
    <name evidence="2" type="ORF">D4Q52_15935</name>
</gene>
<dbReference type="PANTHER" id="PTHR36973:SF4">
    <property type="entry name" value="NODULATION PROTEIN"/>
    <property type="match status" value="1"/>
</dbReference>
<dbReference type="InterPro" id="IPR029063">
    <property type="entry name" value="SAM-dependent_MTases_sf"/>
</dbReference>
<reference evidence="2 3" key="1">
    <citation type="submission" date="2018-09" db="EMBL/GenBank/DDBJ databases">
        <title>Draft genome sequence of Rhodopseudomonas palustris 2.1.18.</title>
        <authorList>
            <person name="Robertson S.L."/>
            <person name="Meyer T.E."/>
            <person name="Kyndt J.A."/>
        </authorList>
    </citation>
    <scope>NUCLEOTIDE SEQUENCE [LARGE SCALE GENOMIC DNA]</scope>
    <source>
        <strain evidence="2 3">2.1.18</strain>
    </source>
</reference>
<dbReference type="GO" id="GO:0008171">
    <property type="term" value="F:O-methyltransferase activity"/>
    <property type="evidence" value="ECO:0007669"/>
    <property type="project" value="TreeGrafter"/>
</dbReference>
<evidence type="ECO:0000313" key="3">
    <source>
        <dbReference type="Proteomes" id="UP000285523"/>
    </source>
</evidence>
<dbReference type="NCBIfam" id="TIGR01444">
    <property type="entry name" value="fkbM_fam"/>
    <property type="match status" value="1"/>
</dbReference>
<accession>A0A418V3D8</accession>
<dbReference type="SUPFAM" id="SSF53335">
    <property type="entry name" value="S-adenosyl-L-methionine-dependent methyltransferases"/>
    <property type="match status" value="1"/>
</dbReference>
<dbReference type="EMBL" id="QYYD01000016">
    <property type="protein sequence ID" value="RJF70554.1"/>
    <property type="molecule type" value="Genomic_DNA"/>
</dbReference>
<sequence length="280" mass="31837">MTSWGSPIPSACPREAIDARQVTKDTCCFQAKRRQAIYISVDHICDLEIVAMMRHLQRALRGFGIEVRRPRPDLFDFIRDRRIELIYDVGANAGQFGAWTRERGYHGKLISFEPIRLVFQELEQKTRRDGKWKAFNFGLGDTAGQLDIHVSKDSRFSSFLDLDDAAVQFDQNSTAVSQERVEVKKLDDVADDGEPNYLIKIDTQGFEKAVLEGGRRTLSRSKGVLLELPVVQFYRGNWTLPEALTYMASLGFIPAQIAPVNFDHEDGMSMVEVDCLFRPV</sequence>
<dbReference type="InterPro" id="IPR006342">
    <property type="entry name" value="FkbM_mtfrase"/>
</dbReference>
<evidence type="ECO:0000259" key="1">
    <source>
        <dbReference type="Pfam" id="PF05050"/>
    </source>
</evidence>
<protein>
    <submittedName>
        <fullName evidence="2">FkbM family methyltransferase</fullName>
    </submittedName>
</protein>